<accession>A0ABS6II94</accession>
<protein>
    <submittedName>
        <fullName evidence="2">Uncharacterized protein</fullName>
    </submittedName>
</protein>
<keyword evidence="1" id="KW-1133">Transmembrane helix</keyword>
<proteinExistence type="predicted"/>
<keyword evidence="1" id="KW-0472">Membrane</keyword>
<gene>
    <name evidence="2" type="ORF">KQ910_11095</name>
</gene>
<keyword evidence="1" id="KW-0812">Transmembrane</keyword>
<evidence type="ECO:0000313" key="3">
    <source>
        <dbReference type="Proteomes" id="UP000727907"/>
    </source>
</evidence>
<feature type="transmembrane region" description="Helical" evidence="1">
    <location>
        <begin position="20"/>
        <end position="39"/>
    </location>
</feature>
<evidence type="ECO:0000256" key="1">
    <source>
        <dbReference type="SAM" id="Phobius"/>
    </source>
</evidence>
<reference evidence="2 3" key="1">
    <citation type="submission" date="2021-06" db="EMBL/GenBank/DDBJ databases">
        <authorList>
            <person name="Lee D.H."/>
        </authorList>
    </citation>
    <scope>NUCLEOTIDE SEQUENCE [LARGE SCALE GENOMIC DNA]</scope>
    <source>
        <strain evidence="2 3">MMS21-HV4-11</strain>
    </source>
</reference>
<keyword evidence="3" id="KW-1185">Reference proteome</keyword>
<organism evidence="2 3">
    <name type="scientific">Reyranella humidisoli</name>
    <dbReference type="NCBI Taxonomy" id="2849149"/>
    <lineage>
        <taxon>Bacteria</taxon>
        <taxon>Pseudomonadati</taxon>
        <taxon>Pseudomonadota</taxon>
        <taxon>Alphaproteobacteria</taxon>
        <taxon>Hyphomicrobiales</taxon>
        <taxon>Reyranellaceae</taxon>
        <taxon>Reyranella</taxon>
    </lineage>
</organism>
<dbReference type="EMBL" id="JAHOPB010000001">
    <property type="protein sequence ID" value="MBU8874313.1"/>
    <property type="molecule type" value="Genomic_DNA"/>
</dbReference>
<evidence type="ECO:0000313" key="2">
    <source>
        <dbReference type="EMBL" id="MBU8874313.1"/>
    </source>
</evidence>
<dbReference type="RefSeq" id="WP_216959595.1">
    <property type="nucleotide sequence ID" value="NZ_JAHOPB010000001.1"/>
</dbReference>
<name>A0ABS6II94_9HYPH</name>
<comment type="caution">
    <text evidence="2">The sequence shown here is derived from an EMBL/GenBank/DDBJ whole genome shotgun (WGS) entry which is preliminary data.</text>
</comment>
<sequence length="59" mass="6477">MPLFRSRNRFNVPNLRLGPIIAAAVVALLVAGLVALAVVEPRPPLKHFEVPVPNERLAR</sequence>
<dbReference type="Proteomes" id="UP000727907">
    <property type="component" value="Unassembled WGS sequence"/>
</dbReference>